<dbReference type="InParanoid" id="C4JKC7"/>
<dbReference type="KEGG" id="ure:UREG_02084"/>
<gene>
    <name evidence="1" type="ORF">UREG_02084</name>
</gene>
<reference evidence="2" key="1">
    <citation type="journal article" date="2009" name="Genome Res.">
        <title>Comparative genomic analyses of the human fungal pathogens Coccidioides and their relatives.</title>
        <authorList>
            <person name="Sharpton T.J."/>
            <person name="Stajich J.E."/>
            <person name="Rounsley S.D."/>
            <person name="Gardner M.J."/>
            <person name="Wortman J.R."/>
            <person name="Jordar V.S."/>
            <person name="Maiti R."/>
            <person name="Kodira C.D."/>
            <person name="Neafsey D.E."/>
            <person name="Zeng Q."/>
            <person name="Hung C.-Y."/>
            <person name="McMahan C."/>
            <person name="Muszewska A."/>
            <person name="Grynberg M."/>
            <person name="Mandel M.A."/>
            <person name="Kellner E.M."/>
            <person name="Barker B.M."/>
            <person name="Galgiani J.N."/>
            <person name="Orbach M.J."/>
            <person name="Kirkland T.N."/>
            <person name="Cole G.T."/>
            <person name="Henn M.R."/>
            <person name="Birren B.W."/>
            <person name="Taylor J.W."/>
        </authorList>
    </citation>
    <scope>NUCLEOTIDE SEQUENCE [LARGE SCALE GENOMIC DNA]</scope>
    <source>
        <strain evidence="2">UAMH 1704</strain>
    </source>
</reference>
<name>C4JKC7_UNCRE</name>
<dbReference type="AlphaFoldDB" id="C4JKC7"/>
<organism evidence="1 2">
    <name type="scientific">Uncinocarpus reesii (strain UAMH 1704)</name>
    <dbReference type="NCBI Taxonomy" id="336963"/>
    <lineage>
        <taxon>Eukaryota</taxon>
        <taxon>Fungi</taxon>
        <taxon>Dikarya</taxon>
        <taxon>Ascomycota</taxon>
        <taxon>Pezizomycotina</taxon>
        <taxon>Eurotiomycetes</taxon>
        <taxon>Eurotiomycetidae</taxon>
        <taxon>Onygenales</taxon>
        <taxon>Onygenaceae</taxon>
        <taxon>Uncinocarpus</taxon>
    </lineage>
</organism>
<accession>C4JKC7</accession>
<proteinExistence type="predicted"/>
<dbReference type="EMBL" id="CH476615">
    <property type="protein sequence ID" value="EEP77235.1"/>
    <property type="molecule type" value="Genomic_DNA"/>
</dbReference>
<keyword evidence="2" id="KW-1185">Reference proteome</keyword>
<evidence type="ECO:0000313" key="2">
    <source>
        <dbReference type="Proteomes" id="UP000002058"/>
    </source>
</evidence>
<evidence type="ECO:0000313" key="1">
    <source>
        <dbReference type="EMBL" id="EEP77235.1"/>
    </source>
</evidence>
<sequence>MDLLLEVTLNIEEENANAISRLSDEEAQEQLEAALILFFAAGPVKPRESIAVNAANCLAHCKGRDIPIEARSDTISLSSSSSATVSGRGTSVGTV</sequence>
<dbReference type="GeneID" id="8441280"/>
<dbReference type="HOGENOM" id="CLU_2374334_0_0_1"/>
<dbReference type="RefSeq" id="XP_002542568.1">
    <property type="nucleotide sequence ID" value="XM_002542522.1"/>
</dbReference>
<protein>
    <submittedName>
        <fullName evidence="1">Uncharacterized protein</fullName>
    </submittedName>
</protein>
<dbReference type="VEuPathDB" id="FungiDB:UREG_02084"/>
<dbReference type="Proteomes" id="UP000002058">
    <property type="component" value="Unassembled WGS sequence"/>
</dbReference>